<dbReference type="Proteomes" id="UP000824469">
    <property type="component" value="Unassembled WGS sequence"/>
</dbReference>
<comment type="caution">
    <text evidence="1">The sequence shown here is derived from an EMBL/GenBank/DDBJ whole genome shotgun (WGS) entry which is preliminary data.</text>
</comment>
<evidence type="ECO:0000313" key="2">
    <source>
        <dbReference type="Proteomes" id="UP000824469"/>
    </source>
</evidence>
<name>A0AA38LLK7_TAXCH</name>
<gene>
    <name evidence="1" type="ORF">KI387_000297</name>
</gene>
<organism evidence="1 2">
    <name type="scientific">Taxus chinensis</name>
    <name type="common">Chinese yew</name>
    <name type="synonym">Taxus wallichiana var. chinensis</name>
    <dbReference type="NCBI Taxonomy" id="29808"/>
    <lineage>
        <taxon>Eukaryota</taxon>
        <taxon>Viridiplantae</taxon>
        <taxon>Streptophyta</taxon>
        <taxon>Embryophyta</taxon>
        <taxon>Tracheophyta</taxon>
        <taxon>Spermatophyta</taxon>
        <taxon>Pinopsida</taxon>
        <taxon>Pinidae</taxon>
        <taxon>Conifers II</taxon>
        <taxon>Cupressales</taxon>
        <taxon>Taxaceae</taxon>
        <taxon>Taxus</taxon>
    </lineage>
</organism>
<reference evidence="1 2" key="1">
    <citation type="journal article" date="2021" name="Nat. Plants">
        <title>The Taxus genome provides insights into paclitaxel biosynthesis.</title>
        <authorList>
            <person name="Xiong X."/>
            <person name="Gou J."/>
            <person name="Liao Q."/>
            <person name="Li Y."/>
            <person name="Zhou Q."/>
            <person name="Bi G."/>
            <person name="Li C."/>
            <person name="Du R."/>
            <person name="Wang X."/>
            <person name="Sun T."/>
            <person name="Guo L."/>
            <person name="Liang H."/>
            <person name="Lu P."/>
            <person name="Wu Y."/>
            <person name="Zhang Z."/>
            <person name="Ro D.K."/>
            <person name="Shang Y."/>
            <person name="Huang S."/>
            <person name="Yan J."/>
        </authorList>
    </citation>
    <scope>NUCLEOTIDE SEQUENCE [LARGE SCALE GENOMIC DNA]</scope>
    <source>
        <strain evidence="1">Ta-2019</strain>
    </source>
</reference>
<dbReference type="EMBL" id="JAHRHJ020000001">
    <property type="protein sequence ID" value="KAH9328189.1"/>
    <property type="molecule type" value="Genomic_DNA"/>
</dbReference>
<proteinExistence type="predicted"/>
<sequence length="95" mass="10969">MKDQNTLTLTREQMDNTIEREVEKIIKHLVEHEVERRTEKVLKETKESVSVGKDYGSMGRDTILIVNFSKAAHIGGKDIIVVQNKEMIYINDPNK</sequence>
<evidence type="ECO:0000313" key="1">
    <source>
        <dbReference type="EMBL" id="KAH9328189.1"/>
    </source>
</evidence>
<keyword evidence="2" id="KW-1185">Reference proteome</keyword>
<feature type="non-terminal residue" evidence="1">
    <location>
        <position position="95"/>
    </location>
</feature>
<dbReference type="AlphaFoldDB" id="A0AA38LLK7"/>
<accession>A0AA38LLK7</accession>
<protein>
    <submittedName>
        <fullName evidence="1">Uncharacterized protein</fullName>
    </submittedName>
</protein>